<organism evidence="2 3">
    <name type="scientific">Colletotrichum chlorophyti</name>
    <dbReference type="NCBI Taxonomy" id="708187"/>
    <lineage>
        <taxon>Eukaryota</taxon>
        <taxon>Fungi</taxon>
        <taxon>Dikarya</taxon>
        <taxon>Ascomycota</taxon>
        <taxon>Pezizomycotina</taxon>
        <taxon>Sordariomycetes</taxon>
        <taxon>Hypocreomycetidae</taxon>
        <taxon>Glomerellales</taxon>
        <taxon>Glomerellaceae</taxon>
        <taxon>Colletotrichum</taxon>
    </lineage>
</organism>
<dbReference type="Proteomes" id="UP000186583">
    <property type="component" value="Unassembled WGS sequence"/>
</dbReference>
<name>A0A1Q8RPT6_9PEZI</name>
<evidence type="ECO:0000313" key="3">
    <source>
        <dbReference type="Proteomes" id="UP000186583"/>
    </source>
</evidence>
<dbReference type="InterPro" id="IPR036570">
    <property type="entry name" value="HORMA_dom_sf"/>
</dbReference>
<sequence length="62" mass="6761">MPPSKSADKVKADKADKTDKSKVHKLALKGSAKLVAEFFQYSIHTILYDPLFSVPPPCDDAA</sequence>
<dbReference type="Gene3D" id="3.30.900.10">
    <property type="entry name" value="HORMA domain"/>
    <property type="match status" value="1"/>
</dbReference>
<reference evidence="2 3" key="1">
    <citation type="submission" date="2016-11" db="EMBL/GenBank/DDBJ databases">
        <title>Draft Genome Assembly of Colletotrichum chlorophyti a pathogen of herbaceous plants.</title>
        <authorList>
            <person name="Gan P."/>
            <person name="Narusaka M."/>
            <person name="Tsushima A."/>
            <person name="Narusaka Y."/>
            <person name="Takano Y."/>
            <person name="Shirasu K."/>
        </authorList>
    </citation>
    <scope>NUCLEOTIDE SEQUENCE [LARGE SCALE GENOMIC DNA]</scope>
    <source>
        <strain evidence="2 3">NTL11</strain>
    </source>
</reference>
<dbReference type="OrthoDB" id="1806at2759"/>
<feature type="region of interest" description="Disordered" evidence="1">
    <location>
        <begin position="1"/>
        <end position="21"/>
    </location>
</feature>
<evidence type="ECO:0000313" key="2">
    <source>
        <dbReference type="EMBL" id="OLN86312.1"/>
    </source>
</evidence>
<protein>
    <submittedName>
        <fullName evidence="2">Uncharacterized protein</fullName>
    </submittedName>
</protein>
<comment type="caution">
    <text evidence="2">The sequence shown here is derived from an EMBL/GenBank/DDBJ whole genome shotgun (WGS) entry which is preliminary data.</text>
</comment>
<proteinExistence type="predicted"/>
<dbReference type="STRING" id="708187.A0A1Q8RPT6"/>
<accession>A0A1Q8RPT6</accession>
<evidence type="ECO:0000256" key="1">
    <source>
        <dbReference type="SAM" id="MobiDB-lite"/>
    </source>
</evidence>
<dbReference type="EMBL" id="MPGH01000131">
    <property type="protein sequence ID" value="OLN86312.1"/>
    <property type="molecule type" value="Genomic_DNA"/>
</dbReference>
<dbReference type="AlphaFoldDB" id="A0A1Q8RPT6"/>
<gene>
    <name evidence="2" type="ORF">CCHL11_09362</name>
</gene>
<keyword evidence="3" id="KW-1185">Reference proteome</keyword>